<protein>
    <submittedName>
        <fullName evidence="1">Uncharacterized protein</fullName>
    </submittedName>
</protein>
<proteinExistence type="predicted"/>
<dbReference type="EMBL" id="MLJW01000185">
    <property type="protein sequence ID" value="OIQ94500.1"/>
    <property type="molecule type" value="Genomic_DNA"/>
</dbReference>
<reference evidence="1" key="1">
    <citation type="submission" date="2016-10" db="EMBL/GenBank/DDBJ databases">
        <title>Sequence of Gallionella enrichment culture.</title>
        <authorList>
            <person name="Poehlein A."/>
            <person name="Muehling M."/>
            <person name="Daniel R."/>
        </authorList>
    </citation>
    <scope>NUCLEOTIDE SEQUENCE</scope>
</reference>
<sequence>MEPTLQPIEDTDMDSMFILPLSILPMKTPMLQTARLIKNSRLQSMVELFYDRQTGSGQVTVDDLPGICGWPTDEIHPDLTMLRKLSFIPSYDVYSLRICLREQNIPVNDSESLRLSPEKAQELARYMIMFTRPLTKMIYGDDSATVESYEDLLKMFRDPDVEKARERLFSMAKTLNIDVMEVPRFLENYGDTFMSLSYFRHCLERLSPYFTAALEALTPIRKHFQLRQNPNLMRVCDHVEEVINSVTASITGRLELFERRTHQMWDNISQEEFRTVKNMIERQHLTIGAALCGLTVKMNAFAREFPHARAGGPIKRADFMVGEMMQGLEVIRDAEKRYGNM</sequence>
<evidence type="ECO:0000313" key="1">
    <source>
        <dbReference type="EMBL" id="OIQ94500.1"/>
    </source>
</evidence>
<name>A0A1J5RQY3_9ZZZZ</name>
<accession>A0A1J5RQY3</accession>
<dbReference type="AlphaFoldDB" id="A0A1J5RQY3"/>
<gene>
    <name evidence="1" type="ORF">GALL_235500</name>
</gene>
<organism evidence="1">
    <name type="scientific">mine drainage metagenome</name>
    <dbReference type="NCBI Taxonomy" id="410659"/>
    <lineage>
        <taxon>unclassified sequences</taxon>
        <taxon>metagenomes</taxon>
        <taxon>ecological metagenomes</taxon>
    </lineage>
</organism>
<comment type="caution">
    <text evidence="1">The sequence shown here is derived from an EMBL/GenBank/DDBJ whole genome shotgun (WGS) entry which is preliminary data.</text>
</comment>